<comment type="subcellular location">
    <subcellularLocation>
        <location evidence="1">Membrane</location>
        <topology evidence="1">Multi-pass membrane protein</topology>
    </subcellularLocation>
</comment>
<dbReference type="GO" id="GO:0006820">
    <property type="term" value="P:monoatomic anion transport"/>
    <property type="evidence" value="ECO:0007669"/>
    <property type="project" value="TreeGrafter"/>
</dbReference>
<dbReference type="PANTHER" id="PTHR11662">
    <property type="entry name" value="SOLUTE CARRIER FAMILY 17"/>
    <property type="match status" value="1"/>
</dbReference>
<organism evidence="9">
    <name type="scientific">Lygus hesperus</name>
    <name type="common">Western plant bug</name>
    <dbReference type="NCBI Taxonomy" id="30085"/>
    <lineage>
        <taxon>Eukaryota</taxon>
        <taxon>Metazoa</taxon>
        <taxon>Ecdysozoa</taxon>
        <taxon>Arthropoda</taxon>
        <taxon>Hexapoda</taxon>
        <taxon>Insecta</taxon>
        <taxon>Pterygota</taxon>
        <taxon>Neoptera</taxon>
        <taxon>Paraneoptera</taxon>
        <taxon>Hemiptera</taxon>
        <taxon>Heteroptera</taxon>
        <taxon>Panheteroptera</taxon>
        <taxon>Cimicomorpha</taxon>
        <taxon>Miridae</taxon>
        <taxon>Mirini</taxon>
        <taxon>Lygus</taxon>
    </lineage>
</organism>
<feature type="transmembrane region" description="Helical" evidence="8">
    <location>
        <begin position="182"/>
        <end position="201"/>
    </location>
</feature>
<evidence type="ECO:0000313" key="9">
    <source>
        <dbReference type="EMBL" id="JAG02874.1"/>
    </source>
</evidence>
<reference evidence="9" key="1">
    <citation type="journal article" date="2014" name="PLoS ONE">
        <title>Transcriptome-Based Identification of ABC Transporters in the Western Tarnished Plant Bug Lygus hesperus.</title>
        <authorList>
            <person name="Hull J.J."/>
            <person name="Chaney K."/>
            <person name="Geib S.M."/>
            <person name="Fabrick J.A."/>
            <person name="Brent C.S."/>
            <person name="Walsh D."/>
            <person name="Lavine L.C."/>
        </authorList>
    </citation>
    <scope>NUCLEOTIDE SEQUENCE</scope>
</reference>
<dbReference type="InterPro" id="IPR036259">
    <property type="entry name" value="MFS_trans_sf"/>
</dbReference>
<evidence type="ECO:0000256" key="6">
    <source>
        <dbReference type="ARBA" id="ARBA00023136"/>
    </source>
</evidence>
<gene>
    <name evidence="9" type="primary">SLC17A5_9</name>
    <name evidence="9" type="ORF">CM83_81960</name>
</gene>
<dbReference type="InterPro" id="IPR050382">
    <property type="entry name" value="MFS_Na/Anion_cotransporter"/>
</dbReference>
<dbReference type="EMBL" id="GBHO01040730">
    <property type="protein sequence ID" value="JAG02874.1"/>
    <property type="molecule type" value="Transcribed_RNA"/>
</dbReference>
<feature type="transmembrane region" description="Helical" evidence="8">
    <location>
        <begin position="89"/>
        <end position="108"/>
    </location>
</feature>
<dbReference type="PANTHER" id="PTHR11662:SF411">
    <property type="entry name" value="GH05102P"/>
    <property type="match status" value="1"/>
</dbReference>
<keyword evidence="4" id="KW-0769">Symport</keyword>
<evidence type="ECO:0000256" key="4">
    <source>
        <dbReference type="ARBA" id="ARBA00022847"/>
    </source>
</evidence>
<feature type="transmembrane region" description="Helical" evidence="8">
    <location>
        <begin position="147"/>
        <end position="170"/>
    </location>
</feature>
<evidence type="ECO:0000256" key="5">
    <source>
        <dbReference type="ARBA" id="ARBA00022989"/>
    </source>
</evidence>
<proteinExistence type="predicted"/>
<dbReference type="GO" id="GO:0015293">
    <property type="term" value="F:symporter activity"/>
    <property type="evidence" value="ECO:0007669"/>
    <property type="project" value="UniProtKB-KW"/>
</dbReference>
<dbReference type="SUPFAM" id="SSF103473">
    <property type="entry name" value="MFS general substrate transporter"/>
    <property type="match status" value="1"/>
</dbReference>
<sequence>MQCPGSKLLTSPPVWAIVVTHGASVFCFFTFLNQMPTYMNAVLKLDIKKNGLLNSFPYIGKYVMALITAFIADYIRGTGKLSTTATRKIFTTFAVGLPGLLMVAQVYLGDSTFWTVTIFTIALTLNGAVTAGYLGNGLDIAPNFSGTIFGMANTLSSIGGFISSGIVAQITYQNETYDRFRIIFWILAATYIVGSCFYLVFGSGVLQEWNTPKEVAANGHSKKDVELQEKEPLKDTAA</sequence>
<name>A0A0A9W4Y7_LYGHE</name>
<reference evidence="9" key="2">
    <citation type="submission" date="2014-07" db="EMBL/GenBank/DDBJ databases">
        <authorList>
            <person name="Hull J."/>
        </authorList>
    </citation>
    <scope>NUCLEOTIDE SEQUENCE</scope>
</reference>
<dbReference type="GO" id="GO:0016020">
    <property type="term" value="C:membrane"/>
    <property type="evidence" value="ECO:0007669"/>
    <property type="project" value="UniProtKB-SubCell"/>
</dbReference>
<evidence type="ECO:0000256" key="7">
    <source>
        <dbReference type="SAM" id="MobiDB-lite"/>
    </source>
</evidence>
<dbReference type="Gene3D" id="1.20.1250.20">
    <property type="entry name" value="MFS general substrate transporter like domains"/>
    <property type="match status" value="1"/>
</dbReference>
<keyword evidence="2" id="KW-0813">Transport</keyword>
<protein>
    <submittedName>
        <fullName evidence="9">Sialin</fullName>
    </submittedName>
</protein>
<keyword evidence="5 8" id="KW-1133">Transmembrane helix</keyword>
<feature type="transmembrane region" description="Helical" evidence="8">
    <location>
        <begin position="114"/>
        <end position="135"/>
    </location>
</feature>
<keyword evidence="3 8" id="KW-0812">Transmembrane</keyword>
<feature type="transmembrane region" description="Helical" evidence="8">
    <location>
        <begin position="12"/>
        <end position="32"/>
    </location>
</feature>
<keyword evidence="6 8" id="KW-0472">Membrane</keyword>
<accession>A0A0A9W4Y7</accession>
<feature type="transmembrane region" description="Helical" evidence="8">
    <location>
        <begin position="59"/>
        <end position="77"/>
    </location>
</feature>
<evidence type="ECO:0000256" key="3">
    <source>
        <dbReference type="ARBA" id="ARBA00022692"/>
    </source>
</evidence>
<feature type="region of interest" description="Disordered" evidence="7">
    <location>
        <begin position="217"/>
        <end position="238"/>
    </location>
</feature>
<evidence type="ECO:0000256" key="1">
    <source>
        <dbReference type="ARBA" id="ARBA00004141"/>
    </source>
</evidence>
<dbReference type="FunFam" id="1.20.1250.20:FF:000003">
    <property type="entry name" value="Solute carrier family 17 member 3"/>
    <property type="match status" value="1"/>
</dbReference>
<evidence type="ECO:0000256" key="2">
    <source>
        <dbReference type="ARBA" id="ARBA00022448"/>
    </source>
</evidence>
<evidence type="ECO:0000256" key="8">
    <source>
        <dbReference type="SAM" id="Phobius"/>
    </source>
</evidence>
<dbReference type="AlphaFoldDB" id="A0A0A9W4Y7"/>
<feature type="compositionally biased region" description="Basic and acidic residues" evidence="7">
    <location>
        <begin position="221"/>
        <end position="238"/>
    </location>
</feature>